<accession>A0A8J3ZVX6</accession>
<dbReference type="RefSeq" id="WP_203930847.1">
    <property type="nucleotide sequence ID" value="NZ_BOPH01000083.1"/>
</dbReference>
<reference evidence="2" key="1">
    <citation type="submission" date="2021-01" db="EMBL/GenBank/DDBJ databases">
        <title>Whole genome shotgun sequence of Virgisporangium ochraceum NBRC 16418.</title>
        <authorList>
            <person name="Komaki H."/>
            <person name="Tamura T."/>
        </authorList>
    </citation>
    <scope>NUCLEOTIDE SEQUENCE</scope>
    <source>
        <strain evidence="2">NBRC 16418</strain>
    </source>
</reference>
<dbReference type="InterPro" id="IPR029058">
    <property type="entry name" value="AB_hydrolase_fold"/>
</dbReference>
<dbReference type="Gene3D" id="3.40.50.1820">
    <property type="entry name" value="alpha/beta hydrolase"/>
    <property type="match status" value="1"/>
</dbReference>
<comment type="caution">
    <text evidence="2">The sequence shown here is derived from an EMBL/GenBank/DDBJ whole genome shotgun (WGS) entry which is preliminary data.</text>
</comment>
<feature type="domain" description="AB hydrolase-1" evidence="1">
    <location>
        <begin position="83"/>
        <end position="283"/>
    </location>
</feature>
<sequence length="290" mass="30850">MTVTTERTATVVRFHTAPTPVRAAFRVLEHVAPWAGARWAERIWFRLPARAAPKRPAGGRLFQVTLDGRAVRGAVWGRGGPTVLLVHGWAGRREDLHAFVAPLVARGRRVVAFDAPSHGTSAAGAFGPRASSLPEFVAALTAVVGQFGTPDALVAHSLGATAVVAALADGLPARRVALLAPMASAAGYARRFAALLGCGERTHRRLVRRVERRIGAPLHHFDVPALARAVALPPALVVHDRGDRSIPVTDGTDVYAAWPGARMRTTDGLGHRRLLADPDVVAHVVGFVME</sequence>
<name>A0A8J3ZVX6_9ACTN</name>
<dbReference type="AlphaFoldDB" id="A0A8J3ZVX6"/>
<evidence type="ECO:0000313" key="3">
    <source>
        <dbReference type="Proteomes" id="UP000635606"/>
    </source>
</evidence>
<dbReference type="SUPFAM" id="SSF53474">
    <property type="entry name" value="alpha/beta-Hydrolases"/>
    <property type="match status" value="1"/>
</dbReference>
<dbReference type="Proteomes" id="UP000635606">
    <property type="component" value="Unassembled WGS sequence"/>
</dbReference>
<gene>
    <name evidence="2" type="ORF">Voc01_058810</name>
</gene>
<dbReference type="EMBL" id="BOPH01000083">
    <property type="protein sequence ID" value="GIJ70964.1"/>
    <property type="molecule type" value="Genomic_DNA"/>
</dbReference>
<keyword evidence="3" id="KW-1185">Reference proteome</keyword>
<dbReference type="InterPro" id="IPR000073">
    <property type="entry name" value="AB_hydrolase_1"/>
</dbReference>
<dbReference type="Pfam" id="PF12697">
    <property type="entry name" value="Abhydrolase_6"/>
    <property type="match status" value="1"/>
</dbReference>
<dbReference type="PANTHER" id="PTHR43194">
    <property type="entry name" value="HYDROLASE ALPHA/BETA FOLD FAMILY"/>
    <property type="match status" value="1"/>
</dbReference>
<evidence type="ECO:0000313" key="2">
    <source>
        <dbReference type="EMBL" id="GIJ70964.1"/>
    </source>
</evidence>
<proteinExistence type="predicted"/>
<dbReference type="PANTHER" id="PTHR43194:SF2">
    <property type="entry name" value="PEROXISOMAL MEMBRANE PROTEIN LPX1"/>
    <property type="match status" value="1"/>
</dbReference>
<dbReference type="GO" id="GO:0003824">
    <property type="term" value="F:catalytic activity"/>
    <property type="evidence" value="ECO:0007669"/>
    <property type="project" value="UniProtKB-ARBA"/>
</dbReference>
<protein>
    <recommendedName>
        <fullName evidence="1">AB hydrolase-1 domain-containing protein</fullName>
    </recommendedName>
</protein>
<organism evidence="2 3">
    <name type="scientific">Virgisporangium ochraceum</name>
    <dbReference type="NCBI Taxonomy" id="65505"/>
    <lineage>
        <taxon>Bacteria</taxon>
        <taxon>Bacillati</taxon>
        <taxon>Actinomycetota</taxon>
        <taxon>Actinomycetes</taxon>
        <taxon>Micromonosporales</taxon>
        <taxon>Micromonosporaceae</taxon>
        <taxon>Virgisporangium</taxon>
    </lineage>
</organism>
<dbReference type="InterPro" id="IPR050228">
    <property type="entry name" value="Carboxylesterase_BioH"/>
</dbReference>
<evidence type="ECO:0000259" key="1">
    <source>
        <dbReference type="Pfam" id="PF12697"/>
    </source>
</evidence>